<accession>A0A8B9UDJ7</accession>
<proteinExistence type="predicted"/>
<evidence type="ECO:0000256" key="2">
    <source>
        <dbReference type="SAM" id="MobiDB-lite"/>
    </source>
</evidence>
<dbReference type="PROSITE" id="PS51379">
    <property type="entry name" value="4FE4S_FER_2"/>
    <property type="match status" value="1"/>
</dbReference>
<dbReference type="Ensembl" id="ENSAZOT00000007034.1">
    <property type="protein sequence ID" value="ENSAZOP00000006597.1"/>
    <property type="gene ID" value="ENSAZOG00000004240.1"/>
</dbReference>
<protein>
    <recommendedName>
        <fullName evidence="3">4Fe-4S ferredoxin-type domain-containing protein</fullName>
    </recommendedName>
</protein>
<dbReference type="PANTHER" id="PTHR46849">
    <property type="entry name" value="RCC1 DOMAIN-CONTAINING PROTEIN 1"/>
    <property type="match status" value="1"/>
</dbReference>
<dbReference type="InterPro" id="IPR017896">
    <property type="entry name" value="4Fe4S_Fe-S-bd"/>
</dbReference>
<dbReference type="PROSITE" id="PS50012">
    <property type="entry name" value="RCC1_3"/>
    <property type="match status" value="2"/>
</dbReference>
<evidence type="ECO:0000313" key="4">
    <source>
        <dbReference type="Ensembl" id="ENSAZOP00000006597.1"/>
    </source>
</evidence>
<dbReference type="Gene3D" id="2.130.10.30">
    <property type="entry name" value="Regulator of chromosome condensation 1/beta-lactamase-inhibitor protein II"/>
    <property type="match status" value="1"/>
</dbReference>
<evidence type="ECO:0000313" key="5">
    <source>
        <dbReference type="Proteomes" id="UP000694549"/>
    </source>
</evidence>
<dbReference type="AlphaFoldDB" id="A0A8B9UDJ7"/>
<sequence>MTQQGARSLCYSCAVCRSFARSYCTTQPPQSQLCTTSSRAPASQCPRCQLWPWRCRTAGGRQEAGGCWGCGRCPSVCPRASPHRHGQLGHGGLESEQQPRLVEALAGVPMRAVAAGGWHSASISGEGPGAGGGGAGSAGPAAPCGPGQGRCWCPVPSSTRLLPRGLSRALTRAAPCVLAEGGDLYMWGWNESGQLALPSKAVAEEQEQDEDAGTGAAEPPPPREQPGAAFISIQAFPALLDLPQDVEVDAVSCGSRHTAAVTRECPVGGWGQQPRWWGRCRLMGAVLVQETGSSTPGAGVNTGSWAMGTTPALTGPGAWSTWWQRGCGHRRWCAGPGTPTCASWSSEGHEAVPRPSLCAWSKGRQRRALLLPHGAALGPWRSGRGWADTMGGFPP</sequence>
<name>A0A8B9UDJ7_9AVES</name>
<dbReference type="PROSITE" id="PS00626">
    <property type="entry name" value="RCC1_2"/>
    <property type="match status" value="1"/>
</dbReference>
<dbReference type="InterPro" id="IPR000408">
    <property type="entry name" value="Reg_chr_condens"/>
</dbReference>
<dbReference type="InterPro" id="IPR052830">
    <property type="entry name" value="RCC1_domain-containing"/>
</dbReference>
<feature type="domain" description="4Fe-4S ferredoxin-type" evidence="3">
    <location>
        <begin position="58"/>
        <end position="87"/>
    </location>
</feature>
<dbReference type="Pfam" id="PF00415">
    <property type="entry name" value="RCC1"/>
    <property type="match status" value="2"/>
</dbReference>
<feature type="repeat" description="RCC1" evidence="1">
    <location>
        <begin position="182"/>
        <end position="264"/>
    </location>
</feature>
<dbReference type="InterPro" id="IPR009091">
    <property type="entry name" value="RCC1/BLIP-II"/>
</dbReference>
<organism evidence="4 5">
    <name type="scientific">Anas zonorhyncha</name>
    <name type="common">Eastern spot-billed duck</name>
    <dbReference type="NCBI Taxonomy" id="75864"/>
    <lineage>
        <taxon>Eukaryota</taxon>
        <taxon>Metazoa</taxon>
        <taxon>Chordata</taxon>
        <taxon>Craniata</taxon>
        <taxon>Vertebrata</taxon>
        <taxon>Euteleostomi</taxon>
        <taxon>Archelosauria</taxon>
        <taxon>Archosauria</taxon>
        <taxon>Dinosauria</taxon>
        <taxon>Saurischia</taxon>
        <taxon>Theropoda</taxon>
        <taxon>Coelurosauria</taxon>
        <taxon>Aves</taxon>
        <taxon>Neognathae</taxon>
        <taxon>Galloanserae</taxon>
        <taxon>Anseriformes</taxon>
        <taxon>Anatidae</taxon>
        <taxon>Anatinae</taxon>
        <taxon>Anas</taxon>
    </lineage>
</organism>
<keyword evidence="5" id="KW-1185">Reference proteome</keyword>
<reference evidence="4" key="2">
    <citation type="submission" date="2025-09" db="UniProtKB">
        <authorList>
            <consortium name="Ensembl"/>
        </authorList>
    </citation>
    <scope>IDENTIFICATION</scope>
</reference>
<dbReference type="PANTHER" id="PTHR46849:SF1">
    <property type="entry name" value="RCC1 DOMAIN-CONTAINING PROTEIN 1"/>
    <property type="match status" value="1"/>
</dbReference>
<feature type="region of interest" description="Disordered" evidence="2">
    <location>
        <begin position="199"/>
        <end position="227"/>
    </location>
</feature>
<evidence type="ECO:0000259" key="3">
    <source>
        <dbReference type="PROSITE" id="PS51379"/>
    </source>
</evidence>
<evidence type="ECO:0000256" key="1">
    <source>
        <dbReference type="PROSITE-ProRule" id="PRU00235"/>
    </source>
</evidence>
<dbReference type="Proteomes" id="UP000694549">
    <property type="component" value="Unplaced"/>
</dbReference>
<dbReference type="SUPFAM" id="SSF50985">
    <property type="entry name" value="RCC1/BLIP-II"/>
    <property type="match status" value="1"/>
</dbReference>
<reference evidence="4" key="1">
    <citation type="submission" date="2025-08" db="UniProtKB">
        <authorList>
            <consortium name="Ensembl"/>
        </authorList>
    </citation>
    <scope>IDENTIFICATION</scope>
</reference>
<feature type="repeat" description="RCC1" evidence="1">
    <location>
        <begin position="84"/>
        <end position="126"/>
    </location>
</feature>